<evidence type="ECO:0000313" key="2">
    <source>
        <dbReference type="EMBL" id="KAJ1194453.1"/>
    </source>
</evidence>
<sequence>MPGPLPPSLAGSPCAPRRPPHRLGRVAFLRARACFDLPGQRELRPCAREEPEVSARGAGPGLAGASRDHAGAGVFKLRQQRRNYLVSYRTSDATNLYQEQGRGTYFVDPGRINSARWPCPY</sequence>
<name>A0AAV7V3A0_PLEWA</name>
<comment type="caution">
    <text evidence="2">The sequence shown here is derived from an EMBL/GenBank/DDBJ whole genome shotgun (WGS) entry which is preliminary data.</text>
</comment>
<reference evidence="2" key="1">
    <citation type="journal article" date="2022" name="bioRxiv">
        <title>Sequencing and chromosome-scale assembly of the giantPleurodeles waltlgenome.</title>
        <authorList>
            <person name="Brown T."/>
            <person name="Elewa A."/>
            <person name="Iarovenko S."/>
            <person name="Subramanian E."/>
            <person name="Araus A.J."/>
            <person name="Petzold A."/>
            <person name="Susuki M."/>
            <person name="Suzuki K.-i.T."/>
            <person name="Hayashi T."/>
            <person name="Toyoda A."/>
            <person name="Oliveira C."/>
            <person name="Osipova E."/>
            <person name="Leigh N.D."/>
            <person name="Simon A."/>
            <person name="Yun M.H."/>
        </authorList>
    </citation>
    <scope>NUCLEOTIDE SEQUENCE</scope>
    <source>
        <strain evidence="2">20211129_DDA</strain>
        <tissue evidence="2">Liver</tissue>
    </source>
</reference>
<dbReference type="AlphaFoldDB" id="A0AAV7V3A0"/>
<accession>A0AAV7V3A0</accession>
<keyword evidence="3" id="KW-1185">Reference proteome</keyword>
<organism evidence="2 3">
    <name type="scientific">Pleurodeles waltl</name>
    <name type="common">Iberian ribbed newt</name>
    <dbReference type="NCBI Taxonomy" id="8319"/>
    <lineage>
        <taxon>Eukaryota</taxon>
        <taxon>Metazoa</taxon>
        <taxon>Chordata</taxon>
        <taxon>Craniata</taxon>
        <taxon>Vertebrata</taxon>
        <taxon>Euteleostomi</taxon>
        <taxon>Amphibia</taxon>
        <taxon>Batrachia</taxon>
        <taxon>Caudata</taxon>
        <taxon>Salamandroidea</taxon>
        <taxon>Salamandridae</taxon>
        <taxon>Pleurodelinae</taxon>
        <taxon>Pleurodeles</taxon>
    </lineage>
</organism>
<proteinExistence type="predicted"/>
<protein>
    <submittedName>
        <fullName evidence="2">Uncharacterized protein</fullName>
    </submittedName>
</protein>
<dbReference type="EMBL" id="JANPWB010000004">
    <property type="protein sequence ID" value="KAJ1194453.1"/>
    <property type="molecule type" value="Genomic_DNA"/>
</dbReference>
<evidence type="ECO:0000256" key="1">
    <source>
        <dbReference type="SAM" id="MobiDB-lite"/>
    </source>
</evidence>
<dbReference type="Proteomes" id="UP001066276">
    <property type="component" value="Chromosome 2_2"/>
</dbReference>
<feature type="region of interest" description="Disordered" evidence="1">
    <location>
        <begin position="1"/>
        <end position="21"/>
    </location>
</feature>
<evidence type="ECO:0000313" key="3">
    <source>
        <dbReference type="Proteomes" id="UP001066276"/>
    </source>
</evidence>
<feature type="region of interest" description="Disordered" evidence="1">
    <location>
        <begin position="47"/>
        <end position="68"/>
    </location>
</feature>
<gene>
    <name evidence="2" type="ORF">NDU88_003741</name>
</gene>